<evidence type="ECO:0000256" key="3">
    <source>
        <dbReference type="ARBA" id="ARBA00009056"/>
    </source>
</evidence>
<keyword evidence="6 12" id="KW-0963">Cytoplasm</keyword>
<dbReference type="GO" id="GO:0141101">
    <property type="term" value="F:tRNA(Ser) (uridine(44)-2'-O-)-methyltransferase activity"/>
    <property type="evidence" value="ECO:0007669"/>
    <property type="project" value="UniProtKB-EC"/>
</dbReference>
<dbReference type="EMBL" id="JAWWNJ010000023">
    <property type="protein sequence ID" value="KAK7032866.1"/>
    <property type="molecule type" value="Genomic_DNA"/>
</dbReference>
<dbReference type="GO" id="GO:0030488">
    <property type="term" value="P:tRNA methylation"/>
    <property type="evidence" value="ECO:0007669"/>
    <property type="project" value="UniProtKB-UniRule"/>
</dbReference>
<comment type="catalytic activity">
    <reaction evidence="11 12">
        <text>uridine(44) in tRNA(Ser) + S-adenosyl-L-methionine = 2'-O-methyluridine(44) in tRNA(Ser) + S-adenosyl-L-homocysteine + H(+)</text>
        <dbReference type="Rhea" id="RHEA:43100"/>
        <dbReference type="Rhea" id="RHEA-COMP:10339"/>
        <dbReference type="Rhea" id="RHEA-COMP:10340"/>
        <dbReference type="ChEBI" id="CHEBI:15378"/>
        <dbReference type="ChEBI" id="CHEBI:57856"/>
        <dbReference type="ChEBI" id="CHEBI:59789"/>
        <dbReference type="ChEBI" id="CHEBI:65315"/>
        <dbReference type="ChEBI" id="CHEBI:74478"/>
        <dbReference type="EC" id="2.1.1.211"/>
    </reaction>
</comment>
<dbReference type="Proteomes" id="UP001362999">
    <property type="component" value="Unassembled WGS sequence"/>
</dbReference>
<name>A0AAW0C4L2_9AGAR</name>
<organism evidence="13 14">
    <name type="scientific">Favolaschia claudopus</name>
    <dbReference type="NCBI Taxonomy" id="2862362"/>
    <lineage>
        <taxon>Eukaryota</taxon>
        <taxon>Fungi</taxon>
        <taxon>Dikarya</taxon>
        <taxon>Basidiomycota</taxon>
        <taxon>Agaricomycotina</taxon>
        <taxon>Agaricomycetes</taxon>
        <taxon>Agaricomycetidae</taxon>
        <taxon>Agaricales</taxon>
        <taxon>Marasmiineae</taxon>
        <taxon>Mycenaceae</taxon>
        <taxon>Favolaschia</taxon>
    </lineage>
</organism>
<evidence type="ECO:0000256" key="2">
    <source>
        <dbReference type="ARBA" id="ARBA00004496"/>
    </source>
</evidence>
<accession>A0AAW0C4L2</accession>
<proteinExistence type="inferred from homology"/>
<dbReference type="AlphaFoldDB" id="A0AAW0C4L2"/>
<evidence type="ECO:0000256" key="5">
    <source>
        <dbReference type="ARBA" id="ARBA00017788"/>
    </source>
</evidence>
<dbReference type="InterPro" id="IPR029063">
    <property type="entry name" value="SAM-dependent_MTases_sf"/>
</dbReference>
<keyword evidence="14" id="KW-1185">Reference proteome</keyword>
<dbReference type="InterPro" id="IPR011671">
    <property type="entry name" value="tRNA_uracil_MeTrfase"/>
</dbReference>
<evidence type="ECO:0000313" key="14">
    <source>
        <dbReference type="Proteomes" id="UP001362999"/>
    </source>
</evidence>
<evidence type="ECO:0000256" key="11">
    <source>
        <dbReference type="ARBA" id="ARBA00047957"/>
    </source>
</evidence>
<keyword evidence="9 12" id="KW-0949">S-adenosyl-L-methionine</keyword>
<evidence type="ECO:0000313" key="13">
    <source>
        <dbReference type="EMBL" id="KAK7032866.1"/>
    </source>
</evidence>
<dbReference type="Pfam" id="PF07757">
    <property type="entry name" value="AdoMet_MTase"/>
    <property type="match status" value="2"/>
</dbReference>
<comment type="similarity">
    <text evidence="3 12">Belongs to the TRM44 family.</text>
</comment>
<evidence type="ECO:0000256" key="9">
    <source>
        <dbReference type="ARBA" id="ARBA00022691"/>
    </source>
</evidence>
<comment type="function">
    <text evidence="1">Probable adenosyl-L-methionine (AdoMet)-dependent tRNA (uracil-O(2)-)-methyltransferase.</text>
</comment>
<evidence type="ECO:0000256" key="12">
    <source>
        <dbReference type="RuleBase" id="RU368004"/>
    </source>
</evidence>
<evidence type="ECO:0000256" key="6">
    <source>
        <dbReference type="ARBA" id="ARBA00022490"/>
    </source>
</evidence>
<evidence type="ECO:0000256" key="7">
    <source>
        <dbReference type="ARBA" id="ARBA00022603"/>
    </source>
</evidence>
<gene>
    <name evidence="13" type="ORF">R3P38DRAFT_2618742</name>
</gene>
<protein>
    <recommendedName>
        <fullName evidence="5 12">tRNA (uracil-O(2)-)-methyltransferase</fullName>
        <ecNumber evidence="4 12">2.1.1.211</ecNumber>
    </recommendedName>
</protein>
<keyword evidence="7 12" id="KW-0489">Methyltransferase</keyword>
<dbReference type="GO" id="GO:0005737">
    <property type="term" value="C:cytoplasm"/>
    <property type="evidence" value="ECO:0007669"/>
    <property type="project" value="UniProtKB-SubCell"/>
</dbReference>
<comment type="caution">
    <text evidence="13">The sequence shown here is derived from an EMBL/GenBank/DDBJ whole genome shotgun (WGS) entry which is preliminary data.</text>
</comment>
<evidence type="ECO:0000256" key="8">
    <source>
        <dbReference type="ARBA" id="ARBA00022679"/>
    </source>
</evidence>
<evidence type="ECO:0000256" key="10">
    <source>
        <dbReference type="ARBA" id="ARBA00022694"/>
    </source>
</evidence>
<reference evidence="13 14" key="1">
    <citation type="journal article" date="2024" name="J Genomics">
        <title>Draft genome sequencing and assembly of Favolaschia claudopus CIRM-BRFM 2984 isolated from oak limbs.</title>
        <authorList>
            <person name="Navarro D."/>
            <person name="Drula E."/>
            <person name="Chaduli D."/>
            <person name="Cazenave R."/>
            <person name="Ahrendt S."/>
            <person name="Wang J."/>
            <person name="Lipzen A."/>
            <person name="Daum C."/>
            <person name="Barry K."/>
            <person name="Grigoriev I.V."/>
            <person name="Favel A."/>
            <person name="Rosso M.N."/>
            <person name="Martin F."/>
        </authorList>
    </citation>
    <scope>NUCLEOTIDE SEQUENCE [LARGE SCALE GENOMIC DNA]</scope>
    <source>
        <strain evidence="13 14">CIRM-BRFM 2984</strain>
    </source>
</reference>
<keyword evidence="8 12" id="KW-0808">Transferase</keyword>
<comment type="function">
    <text evidence="12">Adenosyl-L-methionine (AdoMet)-dependent tRNA (uracil-O(2)-)-methyltransferase.</text>
</comment>
<keyword evidence="10 12" id="KW-0819">tRNA processing</keyword>
<dbReference type="PANTHER" id="PTHR21210">
    <property type="entry name" value="TRNA (URACIL-O(2)-)-METHYLTRANSFERASE-RELATED"/>
    <property type="match status" value="1"/>
</dbReference>
<comment type="subcellular location">
    <subcellularLocation>
        <location evidence="2 12">Cytoplasm</location>
    </subcellularLocation>
</comment>
<dbReference type="PANTHER" id="PTHR21210:SF0">
    <property type="entry name" value="TRNA (URACIL-O(2)-)-METHYLTRANSFERASE-RELATED"/>
    <property type="match status" value="1"/>
</dbReference>
<dbReference type="EC" id="2.1.1.211" evidence="4 12"/>
<sequence>MTRPRFEPSPCSDLSDYHPLGSEWLPLVSAPADFPIELFESAVDQLIHHPEYNSTLILRAEVVADTTSDFPASIPTLKGFQSLRNVHRRLLPRRPERDGALEQNCTLYASDSVADTLVLTPLLPPGGSLPYYHPSIAHLAFRYITTTTPPTVRIEVVRLSDEDGPVDPGSRLYRTCLSLLDTLHRYGWGALTNYQKRVHHDRIVPRESYQDLYLIMRERFKGLVDTWVESTDPLKHVFEDIGIATFLILLWKELYPPLPISDLRPDEPWRSWGRPLAGFLDFGCGNGLLTHILLSCGYTGCGIDLRARASWGNYPLDTQAHLIVDAFDPRTLAADAELNIYTTRGQFIIANHADELTPWAPVLATRSHASGFLSIPCCSWTFDARFQRGMAPAVGRAAGGADVTPSSTFVQQLNLGADSGNTSGYVQYRIWLAQLQEQCGWEVECEVLRIPSTRNWALIGRRKKGDEDGAQANVDAILQGVLDRGIFKARMPEGKAGKDH</sequence>
<evidence type="ECO:0000256" key="4">
    <source>
        <dbReference type="ARBA" id="ARBA00012795"/>
    </source>
</evidence>
<evidence type="ECO:0000256" key="1">
    <source>
        <dbReference type="ARBA" id="ARBA00002778"/>
    </source>
</evidence>
<dbReference type="SUPFAM" id="SSF53335">
    <property type="entry name" value="S-adenosyl-L-methionine-dependent methyltransferases"/>
    <property type="match status" value="1"/>
</dbReference>